<feature type="domain" description="VOC" evidence="1">
    <location>
        <begin position="5"/>
        <end position="129"/>
    </location>
</feature>
<organism evidence="2 3">
    <name type="scientific">Oceanobacillus caeni</name>
    <dbReference type="NCBI Taxonomy" id="405946"/>
    <lineage>
        <taxon>Bacteria</taxon>
        <taxon>Bacillati</taxon>
        <taxon>Bacillota</taxon>
        <taxon>Bacilli</taxon>
        <taxon>Bacillales</taxon>
        <taxon>Bacillaceae</taxon>
        <taxon>Oceanobacillus</taxon>
    </lineage>
</organism>
<dbReference type="PROSITE" id="PS51819">
    <property type="entry name" value="VOC"/>
    <property type="match status" value="2"/>
</dbReference>
<keyword evidence="3" id="KW-1185">Reference proteome</keyword>
<name>A0ABR5MI23_9BACI</name>
<dbReference type="CDD" id="cd08347">
    <property type="entry name" value="PcpA_C_like"/>
    <property type="match status" value="1"/>
</dbReference>
<dbReference type="Gene3D" id="3.10.180.10">
    <property type="entry name" value="2,3-Dihydroxybiphenyl 1,2-Dioxygenase, domain 1"/>
    <property type="match status" value="2"/>
</dbReference>
<dbReference type="SUPFAM" id="SSF54593">
    <property type="entry name" value="Glyoxalase/Bleomycin resistance protein/Dihydroxybiphenyl dioxygenase"/>
    <property type="match status" value="1"/>
</dbReference>
<dbReference type="InterPro" id="IPR029068">
    <property type="entry name" value="Glyas_Bleomycin-R_OHBP_Dase"/>
</dbReference>
<protein>
    <submittedName>
        <fullName evidence="2">Ring-cleaving dioxygenase</fullName>
    </submittedName>
</protein>
<dbReference type="Proteomes" id="UP000037854">
    <property type="component" value="Unassembled WGS sequence"/>
</dbReference>
<evidence type="ECO:0000313" key="3">
    <source>
        <dbReference type="Proteomes" id="UP000037854"/>
    </source>
</evidence>
<keyword evidence="2" id="KW-0560">Oxidoreductase</keyword>
<reference evidence="2 3" key="1">
    <citation type="submission" date="2015-07" db="EMBL/GenBank/DDBJ databases">
        <title>High-quality draft genome sequence of Oceanobacillus caeni HM6, a bacillus isolated from a human feces.</title>
        <authorList>
            <person name="Kumar J."/>
            <person name="Verma M.K."/>
            <person name="Pandey R."/>
            <person name="Bhambi M."/>
            <person name="Chauhan N."/>
        </authorList>
    </citation>
    <scope>NUCLEOTIDE SEQUENCE [LARGE SCALE GENOMIC DNA]</scope>
    <source>
        <strain evidence="2 3">HM6</strain>
    </source>
</reference>
<dbReference type="Pfam" id="PF00903">
    <property type="entry name" value="Glyoxalase"/>
    <property type="match status" value="2"/>
</dbReference>
<keyword evidence="2" id="KW-0223">Dioxygenase</keyword>
<dbReference type="PANTHER" id="PTHR36110">
    <property type="entry name" value="RING-CLEAVING DIOXYGENASE MHQE-RELATED"/>
    <property type="match status" value="1"/>
</dbReference>
<evidence type="ECO:0000259" key="1">
    <source>
        <dbReference type="PROSITE" id="PS51819"/>
    </source>
</evidence>
<proteinExistence type="predicted"/>
<evidence type="ECO:0000313" key="2">
    <source>
        <dbReference type="EMBL" id="KPH73503.1"/>
    </source>
</evidence>
<dbReference type="InterPro" id="IPR037523">
    <property type="entry name" value="VOC_core"/>
</dbReference>
<comment type="caution">
    <text evidence="2">The sequence shown here is derived from an EMBL/GenBank/DDBJ whole genome shotgun (WGS) entry which is preliminary data.</text>
</comment>
<sequence>MKTAGIHHITAIVNDPQVNVDFYSRVLGLRLVKKTVNFDRPEVYHLYFGNESGNPGTIITFFPWPKLLKGRVGIGQVGTTSYVVPIGSMDFWKNRLREYKISFTSETRFNENYMKFKDPDGLKLEIVERDEGLEKSWRTKGIPSKYAIKGFAGAILNSTQPNQTKDVLETILNMKFVKQEDDYLRFKSDGVLGNVIDIKLSPSVRGLAGAGTVHHIAWRTKDDEELENWRELLEEKGYKPTEIKERNYFKAVYFYEQGGILFEIATDLPGFSIDESPGKLGEKLMLPSWLEHKRKEFEEILPPIEVEKEDL</sequence>
<dbReference type="PANTHER" id="PTHR36110:SF2">
    <property type="entry name" value="RING-CLEAVING DIOXYGENASE MHQE-RELATED"/>
    <property type="match status" value="1"/>
</dbReference>
<accession>A0ABR5MI23</accession>
<dbReference type="EMBL" id="LGTK01000045">
    <property type="protein sequence ID" value="KPH73503.1"/>
    <property type="molecule type" value="Genomic_DNA"/>
</dbReference>
<dbReference type="GO" id="GO:0051213">
    <property type="term" value="F:dioxygenase activity"/>
    <property type="evidence" value="ECO:0007669"/>
    <property type="project" value="UniProtKB-KW"/>
</dbReference>
<dbReference type="InterPro" id="IPR052537">
    <property type="entry name" value="Extradiol_RC_dioxygenase"/>
</dbReference>
<dbReference type="RefSeq" id="WP_060668785.1">
    <property type="nucleotide sequence ID" value="NZ_LGTK01000045.1"/>
</dbReference>
<feature type="domain" description="VOC" evidence="1">
    <location>
        <begin position="150"/>
        <end position="267"/>
    </location>
</feature>
<dbReference type="InterPro" id="IPR004360">
    <property type="entry name" value="Glyas_Fos-R_dOase_dom"/>
</dbReference>
<gene>
    <name evidence="2" type="ORF">AFL42_12295</name>
</gene>